<organism evidence="2 3">
    <name type="scientific">Streptococcus thermophilus</name>
    <dbReference type="NCBI Taxonomy" id="1308"/>
    <lineage>
        <taxon>Bacteria</taxon>
        <taxon>Bacillati</taxon>
        <taxon>Bacillota</taxon>
        <taxon>Bacilli</taxon>
        <taxon>Lactobacillales</taxon>
        <taxon>Streptococcaceae</taxon>
        <taxon>Streptococcus</taxon>
    </lineage>
</organism>
<protein>
    <submittedName>
        <fullName evidence="2">ORF6C domain</fullName>
    </submittedName>
</protein>
<dbReference type="Proteomes" id="UP000249634">
    <property type="component" value="Chromosome 1"/>
</dbReference>
<accession>A0A2X3UEE3</accession>
<name>A0A2X3UEE3_STRTR</name>
<dbReference type="AlphaFoldDB" id="A0A2X3UEE3"/>
<evidence type="ECO:0000313" key="2">
    <source>
        <dbReference type="EMBL" id="SQF24628.1"/>
    </source>
</evidence>
<gene>
    <name evidence="2" type="ORF">NCTC12958_00821</name>
</gene>
<dbReference type="InterPro" id="IPR018878">
    <property type="entry name" value="ORF6C_dom"/>
</dbReference>
<reference evidence="2 3" key="1">
    <citation type="submission" date="2018-06" db="EMBL/GenBank/DDBJ databases">
        <authorList>
            <consortium name="Pathogen Informatics"/>
            <person name="Doyle S."/>
        </authorList>
    </citation>
    <scope>NUCLEOTIDE SEQUENCE [LARGE SCALE GENOMIC DNA]</scope>
    <source>
        <strain evidence="2 3">NCTC12958</strain>
    </source>
</reference>
<dbReference type="Pfam" id="PF10552">
    <property type="entry name" value="ORF6C"/>
    <property type="match status" value="1"/>
</dbReference>
<evidence type="ECO:0000259" key="1">
    <source>
        <dbReference type="Pfam" id="PF10552"/>
    </source>
</evidence>
<sequence>MSKKKSKKDNVLIETVKMQGEQAMQLVKQAKFNQNLLDEVIGLKDEMDRNVRKTNQKLTDIELLVEEVNKKVHIDDGEATKIKSIVFRKAGVFADFYFEEQKTHPSDNLFASKKGQFIRLMYSRLKKAFNVTKYTNIKHVDAEKAVKFLEDLSYDDFTKFEIRETPKQKELIALEKGFKEIG</sequence>
<evidence type="ECO:0000313" key="3">
    <source>
        <dbReference type="Proteomes" id="UP000249634"/>
    </source>
</evidence>
<dbReference type="RefSeq" id="WP_111679435.1">
    <property type="nucleotide sequence ID" value="NZ_BPPS01000020.1"/>
</dbReference>
<feature type="domain" description="ORF6C" evidence="1">
    <location>
        <begin position="52"/>
        <end position="161"/>
    </location>
</feature>
<dbReference type="EMBL" id="LS483339">
    <property type="protein sequence ID" value="SQF24628.1"/>
    <property type="molecule type" value="Genomic_DNA"/>
</dbReference>
<proteinExistence type="predicted"/>